<dbReference type="CDD" id="cd21109">
    <property type="entry name" value="SPASM"/>
    <property type="match status" value="1"/>
</dbReference>
<dbReference type="GO" id="GO:0003824">
    <property type="term" value="F:catalytic activity"/>
    <property type="evidence" value="ECO:0007669"/>
    <property type="project" value="InterPro"/>
</dbReference>
<sequence length="523" mass="58169">MKAIAFVYAGNINSYALASLRGGKSAFERSIERAGKFPETDAIVVLCSPDSRIEIPASPDYRLCVLSDGNTAASLFECMEKESGGYDHAWFAWADRPFYDPEGARKLFELHERSRAEYTFADGYPAGLMPEILARGIIPVLARMARDSALRVTRNFVFDTLKREINSFDIETVLSPVDLRQLRVDFSCDTAGNTLLCESFADITADTAPALVEERGDSLRTLPAYYQIQIAGGCPHECVYCPYPAWSSGGVSRSPGKKVTDRSDFMSLSDYSNLMGKISEFSREAVVSLSLWGECSGHPDIVEIARETLSHPGLSLVIETTGLGWNGSAIEGISKISASVRNAGEEPRINWIVSLDAAGSALYGSVHGVSDSAVADSNLRTAMDLVFSLETLFPGAVWPQMLRLRESEQEVETFYRFWKEKLGRVIIQKHDHFCGSITDRRVADLSPLVRHPCWHIKRDMCIMLDGTVPQCREDLHALRPLGNAFEEALPEIWKAGAEVYRQHRNRIYEGLCGACDEFYTYNF</sequence>
<evidence type="ECO:0000256" key="4">
    <source>
        <dbReference type="ARBA" id="ARBA00023004"/>
    </source>
</evidence>
<dbReference type="GO" id="GO:0051536">
    <property type="term" value="F:iron-sulfur cluster binding"/>
    <property type="evidence" value="ECO:0007669"/>
    <property type="project" value="UniProtKB-KW"/>
</dbReference>
<dbReference type="Gene3D" id="3.20.20.70">
    <property type="entry name" value="Aldolase class I"/>
    <property type="match status" value="1"/>
</dbReference>
<feature type="domain" description="4Fe4S-binding SPASM" evidence="6">
    <location>
        <begin position="453"/>
        <end position="516"/>
    </location>
</feature>
<organism evidence="7 8">
    <name type="scientific">Teretinema zuelzerae</name>
    <dbReference type="NCBI Taxonomy" id="156"/>
    <lineage>
        <taxon>Bacteria</taxon>
        <taxon>Pseudomonadati</taxon>
        <taxon>Spirochaetota</taxon>
        <taxon>Spirochaetia</taxon>
        <taxon>Spirochaetales</taxon>
        <taxon>Treponemataceae</taxon>
        <taxon>Teretinema</taxon>
    </lineage>
</organism>
<dbReference type="PANTHER" id="PTHR11228">
    <property type="entry name" value="RADICAL SAM DOMAIN PROTEIN"/>
    <property type="match status" value="1"/>
</dbReference>
<keyword evidence="8" id="KW-1185">Reference proteome</keyword>
<dbReference type="InterPro" id="IPR050377">
    <property type="entry name" value="Radical_SAM_PqqE_MftC-like"/>
</dbReference>
<proteinExistence type="predicted"/>
<keyword evidence="4" id="KW-0408">Iron</keyword>
<name>A0AAE3JHP5_9SPIR</name>
<dbReference type="NCBIfam" id="TIGR04321">
    <property type="entry name" value="spiroSPASM"/>
    <property type="match status" value="1"/>
</dbReference>
<dbReference type="GO" id="GO:0046872">
    <property type="term" value="F:metal ion binding"/>
    <property type="evidence" value="ECO:0007669"/>
    <property type="project" value="UniProtKB-KW"/>
</dbReference>
<keyword evidence="2" id="KW-0949">S-adenosyl-L-methionine</keyword>
<reference evidence="7" key="1">
    <citation type="submission" date="2021-08" db="EMBL/GenBank/DDBJ databases">
        <title>Comparative analyses of Brucepasteria parasyntrophica and Teretinema zuelzerae.</title>
        <authorList>
            <person name="Song Y."/>
            <person name="Brune A."/>
        </authorList>
    </citation>
    <scope>NUCLEOTIDE SEQUENCE</scope>
    <source>
        <strain evidence="7">DSM 1903</strain>
    </source>
</reference>
<comment type="cofactor">
    <cofactor evidence="1">
        <name>[4Fe-4S] cluster</name>
        <dbReference type="ChEBI" id="CHEBI:49883"/>
    </cofactor>
</comment>
<dbReference type="InterPro" id="IPR013785">
    <property type="entry name" value="Aldolase_TIM"/>
</dbReference>
<comment type="caution">
    <text evidence="7">The sequence shown here is derived from an EMBL/GenBank/DDBJ whole genome shotgun (WGS) entry which is preliminary data.</text>
</comment>
<dbReference type="InterPro" id="IPR027608">
    <property type="entry name" value="Spiro_SPASM"/>
</dbReference>
<dbReference type="PANTHER" id="PTHR11228:SF7">
    <property type="entry name" value="PQQA PEPTIDE CYCLASE"/>
    <property type="match status" value="1"/>
</dbReference>
<keyword evidence="3" id="KW-0479">Metal-binding</keyword>
<evidence type="ECO:0000313" key="8">
    <source>
        <dbReference type="Proteomes" id="UP001198163"/>
    </source>
</evidence>
<protein>
    <submittedName>
        <fullName evidence="7">Spiro-SPASM protein</fullName>
    </submittedName>
</protein>
<evidence type="ECO:0000256" key="3">
    <source>
        <dbReference type="ARBA" id="ARBA00022723"/>
    </source>
</evidence>
<evidence type="ECO:0000256" key="5">
    <source>
        <dbReference type="ARBA" id="ARBA00023014"/>
    </source>
</evidence>
<evidence type="ECO:0000313" key="7">
    <source>
        <dbReference type="EMBL" id="MCD1653218.1"/>
    </source>
</evidence>
<dbReference type="AlphaFoldDB" id="A0AAE3JHP5"/>
<dbReference type="Gene3D" id="3.90.550.10">
    <property type="entry name" value="Spore Coat Polysaccharide Biosynthesis Protein SpsA, Chain A"/>
    <property type="match status" value="1"/>
</dbReference>
<dbReference type="SFLD" id="SFLDS00029">
    <property type="entry name" value="Radical_SAM"/>
    <property type="match status" value="1"/>
</dbReference>
<evidence type="ECO:0000256" key="1">
    <source>
        <dbReference type="ARBA" id="ARBA00001966"/>
    </source>
</evidence>
<gene>
    <name evidence="7" type="ORF">K7J14_00655</name>
</gene>
<dbReference type="Proteomes" id="UP001198163">
    <property type="component" value="Unassembled WGS sequence"/>
</dbReference>
<dbReference type="RefSeq" id="WP_230752129.1">
    <property type="nucleotide sequence ID" value="NZ_JAINWA010000001.1"/>
</dbReference>
<evidence type="ECO:0000256" key="2">
    <source>
        <dbReference type="ARBA" id="ARBA00022691"/>
    </source>
</evidence>
<dbReference type="InterPro" id="IPR023885">
    <property type="entry name" value="4Fe4S-binding_SPASM_dom"/>
</dbReference>
<dbReference type="InterPro" id="IPR029044">
    <property type="entry name" value="Nucleotide-diphossugar_trans"/>
</dbReference>
<dbReference type="SUPFAM" id="SSF53448">
    <property type="entry name" value="Nucleotide-diphospho-sugar transferases"/>
    <property type="match status" value="1"/>
</dbReference>
<evidence type="ECO:0000259" key="6">
    <source>
        <dbReference type="Pfam" id="PF13186"/>
    </source>
</evidence>
<accession>A0AAE3JHP5</accession>
<dbReference type="EMBL" id="JAINWA010000001">
    <property type="protein sequence ID" value="MCD1653218.1"/>
    <property type="molecule type" value="Genomic_DNA"/>
</dbReference>
<dbReference type="SUPFAM" id="SSF102114">
    <property type="entry name" value="Radical SAM enzymes"/>
    <property type="match status" value="1"/>
</dbReference>
<keyword evidence="5" id="KW-0411">Iron-sulfur</keyword>
<dbReference type="Pfam" id="PF13186">
    <property type="entry name" value="SPASM"/>
    <property type="match status" value="1"/>
</dbReference>
<dbReference type="InterPro" id="IPR007197">
    <property type="entry name" value="rSAM"/>
</dbReference>
<dbReference type="InterPro" id="IPR058240">
    <property type="entry name" value="rSAM_sf"/>
</dbReference>